<comment type="caution">
    <text evidence="1">The sequence shown here is derived from an EMBL/GenBank/DDBJ whole genome shotgun (WGS) entry which is preliminary data.</text>
</comment>
<proteinExistence type="predicted"/>
<keyword evidence="2" id="KW-1185">Reference proteome</keyword>
<dbReference type="EMBL" id="JAANIU010009378">
    <property type="protein sequence ID" value="KAG1533240.1"/>
    <property type="molecule type" value="Genomic_DNA"/>
</dbReference>
<dbReference type="Proteomes" id="UP000740926">
    <property type="component" value="Unassembled WGS sequence"/>
</dbReference>
<gene>
    <name evidence="1" type="ORF">G6F50_015937</name>
</gene>
<name>A0A9P6XV63_9FUNG</name>
<evidence type="ECO:0000313" key="1">
    <source>
        <dbReference type="EMBL" id="KAG1533240.1"/>
    </source>
</evidence>
<accession>A0A9P6XV63</accession>
<sequence>MTAALGNPALAGRLSGLGNYHLRPGVVLGSATPDGDLSVVGDIDLSNYRYGPGADRMTPARRGFGEPGVLVLRAGGNLNVYGSINDGFAPPPEL</sequence>
<reference evidence="1 2" key="1">
    <citation type="journal article" date="2020" name="Microb. Genom.">
        <title>Genetic diversity of clinical and environmental Mucorales isolates obtained from an investigation of mucormycosis cases among solid organ transplant recipients.</title>
        <authorList>
            <person name="Nguyen M.H."/>
            <person name="Kaul D."/>
            <person name="Muto C."/>
            <person name="Cheng S.J."/>
            <person name="Richter R.A."/>
            <person name="Bruno V.M."/>
            <person name="Liu G."/>
            <person name="Beyhan S."/>
            <person name="Sundermann A.J."/>
            <person name="Mounaud S."/>
            <person name="Pasculle A.W."/>
            <person name="Nierman W.C."/>
            <person name="Driscoll E."/>
            <person name="Cumbie R."/>
            <person name="Clancy C.J."/>
            <person name="Dupont C.L."/>
        </authorList>
    </citation>
    <scope>NUCLEOTIDE SEQUENCE [LARGE SCALE GENOMIC DNA]</scope>
    <source>
        <strain evidence="1 2">GL24</strain>
    </source>
</reference>
<evidence type="ECO:0000313" key="2">
    <source>
        <dbReference type="Proteomes" id="UP000740926"/>
    </source>
</evidence>
<organism evidence="1 2">
    <name type="scientific">Rhizopus delemar</name>
    <dbReference type="NCBI Taxonomy" id="936053"/>
    <lineage>
        <taxon>Eukaryota</taxon>
        <taxon>Fungi</taxon>
        <taxon>Fungi incertae sedis</taxon>
        <taxon>Mucoromycota</taxon>
        <taxon>Mucoromycotina</taxon>
        <taxon>Mucoromycetes</taxon>
        <taxon>Mucorales</taxon>
        <taxon>Mucorineae</taxon>
        <taxon>Rhizopodaceae</taxon>
        <taxon>Rhizopus</taxon>
    </lineage>
</organism>
<dbReference type="AlphaFoldDB" id="A0A9P6XV63"/>
<protein>
    <submittedName>
        <fullName evidence="1">Uncharacterized protein</fullName>
    </submittedName>
</protein>